<accession>A0A4R1F436</accession>
<organism evidence="2 3">
    <name type="scientific">Nocardia alba</name>
    <dbReference type="NCBI Taxonomy" id="225051"/>
    <lineage>
        <taxon>Bacteria</taxon>
        <taxon>Bacillati</taxon>
        <taxon>Actinomycetota</taxon>
        <taxon>Actinomycetes</taxon>
        <taxon>Mycobacteriales</taxon>
        <taxon>Nocardiaceae</taxon>
        <taxon>Nocardia</taxon>
    </lineage>
</organism>
<feature type="signal peptide" evidence="1">
    <location>
        <begin position="1"/>
        <end position="18"/>
    </location>
</feature>
<proteinExistence type="predicted"/>
<dbReference type="EMBL" id="SMFR01000013">
    <property type="protein sequence ID" value="TCJ88130.1"/>
    <property type="molecule type" value="Genomic_DNA"/>
</dbReference>
<name>A0A4R1F436_9NOCA</name>
<feature type="chain" id="PRO_5020707194" evidence="1">
    <location>
        <begin position="19"/>
        <end position="67"/>
    </location>
</feature>
<protein>
    <submittedName>
        <fullName evidence="2">Uncharacterized protein</fullName>
    </submittedName>
</protein>
<evidence type="ECO:0000256" key="1">
    <source>
        <dbReference type="SAM" id="SignalP"/>
    </source>
</evidence>
<reference evidence="2 3" key="1">
    <citation type="submission" date="2019-03" db="EMBL/GenBank/DDBJ databases">
        <title>Genomic Encyclopedia of Type Strains, Phase IV (KMG-IV): sequencing the most valuable type-strain genomes for metagenomic binning, comparative biology and taxonomic classification.</title>
        <authorList>
            <person name="Goeker M."/>
        </authorList>
    </citation>
    <scope>NUCLEOTIDE SEQUENCE [LARGE SCALE GENOMIC DNA]</scope>
    <source>
        <strain evidence="2 3">DSM 44684</strain>
    </source>
</reference>
<sequence length="67" mass="6942">MRRFIVSGALTVGVIASALSIAPLLEGVSASAPGHSTCYPVKDPRTGKMHIECIDNFNSASPAVSKN</sequence>
<gene>
    <name evidence="2" type="ORF">DFR71_6672</name>
</gene>
<keyword evidence="1" id="KW-0732">Signal</keyword>
<evidence type="ECO:0000313" key="2">
    <source>
        <dbReference type="EMBL" id="TCJ88130.1"/>
    </source>
</evidence>
<comment type="caution">
    <text evidence="2">The sequence shown here is derived from an EMBL/GenBank/DDBJ whole genome shotgun (WGS) entry which is preliminary data.</text>
</comment>
<dbReference type="AlphaFoldDB" id="A0A4R1F436"/>
<evidence type="ECO:0000313" key="3">
    <source>
        <dbReference type="Proteomes" id="UP000294856"/>
    </source>
</evidence>
<dbReference type="Proteomes" id="UP000294856">
    <property type="component" value="Unassembled WGS sequence"/>
</dbReference>
<keyword evidence="3" id="KW-1185">Reference proteome</keyword>